<dbReference type="GO" id="GO:0008713">
    <property type="term" value="F:ADP-heptose-lipopolysaccharide heptosyltransferase activity"/>
    <property type="evidence" value="ECO:0007669"/>
    <property type="project" value="TreeGrafter"/>
</dbReference>
<dbReference type="PANTHER" id="PTHR30160:SF1">
    <property type="entry name" value="LIPOPOLYSACCHARIDE 1,2-N-ACETYLGLUCOSAMINETRANSFERASE-RELATED"/>
    <property type="match status" value="1"/>
</dbReference>
<dbReference type="Gene3D" id="3.40.50.2000">
    <property type="entry name" value="Glycogen Phosphorylase B"/>
    <property type="match status" value="2"/>
</dbReference>
<protein>
    <submittedName>
        <fullName evidence="3">Lipopolysaccharide heptosyltransferase family protein</fullName>
    </submittedName>
</protein>
<evidence type="ECO:0000256" key="2">
    <source>
        <dbReference type="ARBA" id="ARBA00022679"/>
    </source>
</evidence>
<keyword evidence="2 3" id="KW-0808">Transferase</keyword>
<keyword evidence="1" id="KW-0328">Glycosyltransferase</keyword>
<dbReference type="AlphaFoldDB" id="A0A7K0EI21"/>
<dbReference type="Proteomes" id="UP000441754">
    <property type="component" value="Unassembled WGS sequence"/>
</dbReference>
<evidence type="ECO:0000256" key="1">
    <source>
        <dbReference type="ARBA" id="ARBA00022676"/>
    </source>
</evidence>
<dbReference type="EMBL" id="WJXZ01000004">
    <property type="protein sequence ID" value="MRS61118.1"/>
    <property type="molecule type" value="Genomic_DNA"/>
</dbReference>
<dbReference type="SUPFAM" id="SSF53756">
    <property type="entry name" value="UDP-Glycosyltransferase/glycogen phosphorylase"/>
    <property type="match status" value="1"/>
</dbReference>
<name>A0A7K0EI21_9BACT</name>
<dbReference type="RefSeq" id="WP_154174528.1">
    <property type="nucleotide sequence ID" value="NZ_WJXZ01000004.1"/>
</dbReference>
<dbReference type="GO" id="GO:0005829">
    <property type="term" value="C:cytosol"/>
    <property type="evidence" value="ECO:0007669"/>
    <property type="project" value="TreeGrafter"/>
</dbReference>
<accession>A0A7K0EI21</accession>
<organism evidence="3 4">
    <name type="scientific">Larkinella terrae</name>
    <dbReference type="NCBI Taxonomy" id="2025311"/>
    <lineage>
        <taxon>Bacteria</taxon>
        <taxon>Pseudomonadati</taxon>
        <taxon>Bacteroidota</taxon>
        <taxon>Cytophagia</taxon>
        <taxon>Cytophagales</taxon>
        <taxon>Spirosomataceae</taxon>
        <taxon>Larkinella</taxon>
    </lineage>
</organism>
<dbReference type="Pfam" id="PF01075">
    <property type="entry name" value="Glyco_transf_9"/>
    <property type="match status" value="1"/>
</dbReference>
<evidence type="ECO:0000313" key="4">
    <source>
        <dbReference type="Proteomes" id="UP000441754"/>
    </source>
</evidence>
<sequence>MPVRRYYERKPLIRLFLRSVDFVTDGLVWLFSKKRTSSFTEPSKILLLTFGHLGDTLVFSYILPLIRTKYPNSIIDVVASSWCDPIWKRNPHIRQVIHVDHLICNRRPIPFWKKVLIHWQTSLKAIRQLRQEVYDLSLDIRYADPTSHFLLPFLSVQKSIGMGTRRFGGLLDAEYFVPERGSTFHHLAVSMPLFHELGLDIRLESLKPIFYFQETGLEALTPKLGFPVADQPFVLLFPETGMEEKNMPVAFWQRLLENLLNETKLAVILCGQNNQSSRIFENDELKPFRNRLIDAVGKLTIEDIATLAKRARLAISLDSFPAHFSGIWCPVLSFYKKNGTGFEFFPIGNQPVIIIHDHVNSRGATLPRPGFESIFVDELDQKSTQRLISQKIHQLNSLSLSL</sequence>
<dbReference type="OrthoDB" id="9772349at2"/>
<dbReference type="GO" id="GO:0009244">
    <property type="term" value="P:lipopolysaccharide core region biosynthetic process"/>
    <property type="evidence" value="ECO:0007669"/>
    <property type="project" value="TreeGrafter"/>
</dbReference>
<evidence type="ECO:0000313" key="3">
    <source>
        <dbReference type="EMBL" id="MRS61118.1"/>
    </source>
</evidence>
<comment type="caution">
    <text evidence="3">The sequence shown here is derived from an EMBL/GenBank/DDBJ whole genome shotgun (WGS) entry which is preliminary data.</text>
</comment>
<keyword evidence="4" id="KW-1185">Reference proteome</keyword>
<reference evidence="3 4" key="1">
    <citation type="journal article" date="2018" name="Antonie Van Leeuwenhoek">
        <title>Larkinella terrae sp. nov., isolated from soil on Jeju Island, South Korea.</title>
        <authorList>
            <person name="Ten L.N."/>
            <person name="Jeon J."/>
            <person name="Park S.J."/>
            <person name="Park S."/>
            <person name="Lee S.Y."/>
            <person name="Kim M.K."/>
            <person name="Jung H.Y."/>
        </authorList>
    </citation>
    <scope>NUCLEOTIDE SEQUENCE [LARGE SCALE GENOMIC DNA]</scope>
    <source>
        <strain evidence="3 4">KCTC 52001</strain>
    </source>
</reference>
<dbReference type="InterPro" id="IPR002201">
    <property type="entry name" value="Glyco_trans_9"/>
</dbReference>
<gene>
    <name evidence="3" type="ORF">GJJ30_07430</name>
</gene>
<proteinExistence type="predicted"/>
<dbReference type="InterPro" id="IPR051199">
    <property type="entry name" value="LPS_LOS_Heptosyltrfase"/>
</dbReference>
<dbReference type="PANTHER" id="PTHR30160">
    <property type="entry name" value="TETRAACYLDISACCHARIDE 4'-KINASE-RELATED"/>
    <property type="match status" value="1"/>
</dbReference>